<dbReference type="InterPro" id="IPR029057">
    <property type="entry name" value="PRTase-like"/>
</dbReference>
<reference evidence="16 17" key="1">
    <citation type="submission" date="2013-07" db="EMBL/GenBank/DDBJ databases">
        <authorList>
            <person name="Stoco P.H."/>
            <person name="Wagner G."/>
            <person name="Gerber A."/>
            <person name="Zaha A."/>
            <person name="Thompson C."/>
            <person name="Bartholomeu D.C."/>
            <person name="Luckemeyer D.D."/>
            <person name="Bahia D."/>
            <person name="Loreto E."/>
            <person name="Prestes E.B."/>
            <person name="Lima F.M."/>
            <person name="Rodrigues-Luiz G."/>
            <person name="Vallejo G.A."/>
            <person name="Filho J.F."/>
            <person name="Monteiro K.M."/>
            <person name="Tyler K.M."/>
            <person name="de Almeida L.G."/>
            <person name="Ortiz M.F."/>
            <person name="Siervo M.A."/>
            <person name="de Moraes M.H."/>
            <person name="Cunha O.L."/>
            <person name="Mendonca-Neto R."/>
            <person name="Silva R."/>
            <person name="Teixeira S.M."/>
            <person name="Murta S.M."/>
            <person name="Sincero T.C."/>
            <person name="Mendes T.A."/>
            <person name="Urmenyi T.P."/>
            <person name="Silva V.G."/>
            <person name="da Rocha W.D."/>
            <person name="Andersson B."/>
            <person name="Romanha A.J."/>
            <person name="Steindel M."/>
            <person name="de Vasconcelos A.T."/>
            <person name="Grisard E.C."/>
        </authorList>
    </citation>
    <scope>NUCLEOTIDE SEQUENCE [LARGE SCALE GENOMIC DNA]</scope>
    <source>
        <strain evidence="16 17">SC58</strain>
    </source>
</reference>
<comment type="pathway">
    <text evidence="2">Pyrimidine metabolism; UMP biosynthesis via de novo pathway; UMP from orotate: step 1/2.</text>
</comment>
<evidence type="ECO:0000256" key="5">
    <source>
        <dbReference type="ARBA" id="ARBA00012321"/>
    </source>
</evidence>
<dbReference type="PANTHER" id="PTHR43375">
    <property type="entry name" value="OROTIDINE 5'-PHOSPHATE DECARBOXYLASE"/>
    <property type="match status" value="1"/>
</dbReference>
<evidence type="ECO:0000259" key="15">
    <source>
        <dbReference type="SMART" id="SM00934"/>
    </source>
</evidence>
<evidence type="ECO:0000256" key="1">
    <source>
        <dbReference type="ARBA" id="ARBA00004861"/>
    </source>
</evidence>
<accession>A0A061IT20</accession>
<comment type="pathway">
    <text evidence="1">Pyrimidine metabolism; UMP biosynthesis via de novo pathway; UMP from orotate: step 2/2.</text>
</comment>
<dbReference type="EMBL" id="AUPL01006678">
    <property type="protein sequence ID" value="ESL05664.1"/>
    <property type="molecule type" value="Genomic_DNA"/>
</dbReference>
<dbReference type="NCBIfam" id="TIGR02127">
    <property type="entry name" value="pyrF_sub2"/>
    <property type="match status" value="1"/>
</dbReference>
<dbReference type="InterPro" id="IPR011060">
    <property type="entry name" value="RibuloseP-bd_barrel"/>
</dbReference>
<evidence type="ECO:0000313" key="16">
    <source>
        <dbReference type="EMBL" id="ESL05664.1"/>
    </source>
</evidence>
<dbReference type="GO" id="GO:0005737">
    <property type="term" value="C:cytoplasm"/>
    <property type="evidence" value="ECO:0007669"/>
    <property type="project" value="UniProtKB-ARBA"/>
</dbReference>
<dbReference type="InterPro" id="IPR001754">
    <property type="entry name" value="OMPdeCOase_dom"/>
</dbReference>
<evidence type="ECO:0000256" key="10">
    <source>
        <dbReference type="ARBA" id="ARBA00022842"/>
    </source>
</evidence>
<evidence type="ECO:0000256" key="12">
    <source>
        <dbReference type="ARBA" id="ARBA00023239"/>
    </source>
</evidence>
<keyword evidence="17" id="KW-1185">Reference proteome</keyword>
<dbReference type="Gene3D" id="3.40.50.2020">
    <property type="match status" value="1"/>
</dbReference>
<dbReference type="Gene3D" id="3.20.20.70">
    <property type="entry name" value="Aldolase class I"/>
    <property type="match status" value="1"/>
</dbReference>
<comment type="catalytic activity">
    <reaction evidence="14">
        <text>orotidine 5'-phosphate + H(+) = UMP + CO2</text>
        <dbReference type="Rhea" id="RHEA:11596"/>
        <dbReference type="ChEBI" id="CHEBI:15378"/>
        <dbReference type="ChEBI" id="CHEBI:16526"/>
        <dbReference type="ChEBI" id="CHEBI:57538"/>
        <dbReference type="ChEBI" id="CHEBI:57865"/>
        <dbReference type="EC" id="4.1.1.23"/>
    </reaction>
</comment>
<proteinExistence type="inferred from homology"/>
<evidence type="ECO:0000256" key="6">
    <source>
        <dbReference type="ARBA" id="ARBA00021923"/>
    </source>
</evidence>
<dbReference type="Proteomes" id="UP000031737">
    <property type="component" value="Unassembled WGS sequence"/>
</dbReference>
<dbReference type="CDD" id="cd06223">
    <property type="entry name" value="PRTases_typeI"/>
    <property type="match status" value="1"/>
</dbReference>
<protein>
    <recommendedName>
        <fullName evidence="6">Orotidine 5'-phosphate decarboxylase</fullName>
        <ecNumber evidence="4">2.4.2.10</ecNumber>
        <ecNumber evidence="5">4.1.1.23</ecNumber>
    </recommendedName>
    <alternativeName>
        <fullName evidence="13">OMP decarboxylase</fullName>
    </alternativeName>
</protein>
<dbReference type="UniPathway" id="UPA00070">
    <property type="reaction ID" value="UER00119"/>
</dbReference>
<dbReference type="InterPro" id="IPR000836">
    <property type="entry name" value="PRTase_dom"/>
</dbReference>
<name>A0A061IT20_TRYRA</name>
<dbReference type="AlphaFoldDB" id="A0A061IT20"/>
<evidence type="ECO:0000256" key="2">
    <source>
        <dbReference type="ARBA" id="ARBA00004889"/>
    </source>
</evidence>
<evidence type="ECO:0000256" key="3">
    <source>
        <dbReference type="ARBA" id="ARBA00008847"/>
    </source>
</evidence>
<dbReference type="EC" id="4.1.1.23" evidence="5"/>
<dbReference type="SMART" id="SM00934">
    <property type="entry name" value="OMPdecase"/>
    <property type="match status" value="1"/>
</dbReference>
<dbReference type="GO" id="GO:0004590">
    <property type="term" value="F:orotidine-5'-phosphate decarboxylase activity"/>
    <property type="evidence" value="ECO:0007669"/>
    <property type="project" value="UniProtKB-EC"/>
</dbReference>
<keyword evidence="9" id="KW-0210">Decarboxylase</keyword>
<keyword evidence="8 16" id="KW-0808">Transferase</keyword>
<dbReference type="CDD" id="cd04725">
    <property type="entry name" value="OMP_decarboxylase_like"/>
    <property type="match status" value="1"/>
</dbReference>
<dbReference type="InterPro" id="IPR013785">
    <property type="entry name" value="Aldolase_TIM"/>
</dbReference>
<keyword evidence="10" id="KW-0460">Magnesium</keyword>
<dbReference type="NCBIfam" id="TIGR00336">
    <property type="entry name" value="pyrE"/>
    <property type="match status" value="1"/>
</dbReference>
<comment type="similarity">
    <text evidence="3">Belongs to the OMP decarboxylase family. Type 2 subfamily.</text>
</comment>
<dbReference type="EC" id="2.4.2.10" evidence="4"/>
<dbReference type="InterPro" id="IPR023031">
    <property type="entry name" value="OPRT"/>
</dbReference>
<keyword evidence="12" id="KW-0456">Lyase</keyword>
<keyword evidence="11" id="KW-0665">Pyrimidine biosynthesis</keyword>
<gene>
    <name evidence="16" type="ORF">TRSC58_06678</name>
</gene>
<evidence type="ECO:0000256" key="9">
    <source>
        <dbReference type="ARBA" id="ARBA00022793"/>
    </source>
</evidence>
<evidence type="ECO:0000256" key="7">
    <source>
        <dbReference type="ARBA" id="ARBA00022676"/>
    </source>
</evidence>
<dbReference type="FunFam" id="3.40.50.2020:FF:000058">
    <property type="entry name" value="Orotidine-5-phosphate decarboxylase/orotate phosphoribosyltransferase"/>
    <property type="match status" value="1"/>
</dbReference>
<evidence type="ECO:0000256" key="14">
    <source>
        <dbReference type="ARBA" id="ARBA00049157"/>
    </source>
</evidence>
<evidence type="ECO:0000256" key="13">
    <source>
        <dbReference type="ARBA" id="ARBA00033428"/>
    </source>
</evidence>
<dbReference type="HAMAP" id="MF_01208">
    <property type="entry name" value="PyrE"/>
    <property type="match status" value="1"/>
</dbReference>
<dbReference type="SUPFAM" id="SSF51366">
    <property type="entry name" value="Ribulose-phoshate binding barrel"/>
    <property type="match status" value="1"/>
</dbReference>
<evidence type="ECO:0000313" key="17">
    <source>
        <dbReference type="Proteomes" id="UP000031737"/>
    </source>
</evidence>
<dbReference type="Pfam" id="PF00156">
    <property type="entry name" value="Pribosyltran"/>
    <property type="match status" value="1"/>
</dbReference>
<dbReference type="InterPro" id="IPR018089">
    <property type="entry name" value="OMPdecase_AS"/>
</dbReference>
<dbReference type="Pfam" id="PF00215">
    <property type="entry name" value="OMPdecase"/>
    <property type="match status" value="1"/>
</dbReference>
<dbReference type="FunFam" id="3.20.20.70:FF:000183">
    <property type="entry name" value="Orotidine-5-phosphate decarboxylase/orotate phosphoribosyltransferase"/>
    <property type="match status" value="1"/>
</dbReference>
<sequence>MAMTFFDMLNERAKSTLLCIGLDPRAKTAAAAAGECMRLIDATAEYAAAYKPNAAFFEFFGEEGWKALRQVIAHVPAHIPVVLDAKRGDIADTAEAYAKSAFEHLKAHAITASPYMGADSLSPFLQFASKGVFILCKTSNKGSNELQCLRVNGRHLYESVAESAETAWNYNKNVGLVVGATDPVALGRVRARAPTLWFLVPGIGVQGGDLKAALNAGLRADGSGMLINVSRAVARAGDPRAAAQKLCENINRIRFCKGTSTDLAVALVASRCVRFGSFTLKSGKKSPIYLDLRRLVSHPPILRMVAREYAKVLRTLQFDRLVGLPYAALPIATAIALEMDIPLVYPRREAKAYGTKAAMEGDYKKGDRVVVIDDLVTTGETKVEAIEKLKAAGLEIVSIVVLIDREMGAKQFLGGLGYDLEAVVTLSQLLPLWRQSGAITQAQMKEVQSFMVEAVSKL</sequence>
<evidence type="ECO:0000256" key="4">
    <source>
        <dbReference type="ARBA" id="ARBA00011971"/>
    </source>
</evidence>
<dbReference type="InterPro" id="IPR011995">
    <property type="entry name" value="OMPdecase_type-2"/>
</dbReference>
<evidence type="ECO:0000256" key="11">
    <source>
        <dbReference type="ARBA" id="ARBA00022975"/>
    </source>
</evidence>
<dbReference type="GO" id="GO:0006207">
    <property type="term" value="P:'de novo' pyrimidine nucleobase biosynthetic process"/>
    <property type="evidence" value="ECO:0007669"/>
    <property type="project" value="InterPro"/>
</dbReference>
<organism evidence="16 17">
    <name type="scientific">Trypanosoma rangeli SC58</name>
    <dbReference type="NCBI Taxonomy" id="429131"/>
    <lineage>
        <taxon>Eukaryota</taxon>
        <taxon>Discoba</taxon>
        <taxon>Euglenozoa</taxon>
        <taxon>Kinetoplastea</taxon>
        <taxon>Metakinetoplastina</taxon>
        <taxon>Trypanosomatida</taxon>
        <taxon>Trypanosomatidae</taxon>
        <taxon>Trypanosoma</taxon>
        <taxon>Herpetosoma</taxon>
    </lineage>
</organism>
<comment type="caution">
    <text evidence="16">The sequence shown here is derived from an EMBL/GenBank/DDBJ whole genome shotgun (WGS) entry which is preliminary data.</text>
</comment>
<dbReference type="OrthoDB" id="5553476at2759"/>
<dbReference type="PANTHER" id="PTHR43375:SF1">
    <property type="entry name" value="OROTIDINE 5'-PHOSPHATE DECARBOXYLASE"/>
    <property type="match status" value="1"/>
</dbReference>
<dbReference type="PROSITE" id="PS00156">
    <property type="entry name" value="OMPDECASE"/>
    <property type="match status" value="1"/>
</dbReference>
<keyword evidence="7 16" id="KW-0328">Glycosyltransferase</keyword>
<dbReference type="GO" id="GO:0004588">
    <property type="term" value="F:orotate phosphoribosyltransferase activity"/>
    <property type="evidence" value="ECO:0007669"/>
    <property type="project" value="UniProtKB-EC"/>
</dbReference>
<dbReference type="VEuPathDB" id="TriTrypDB:TRSC58_06678"/>
<feature type="domain" description="Orotidine 5'-phosphate decarboxylase" evidence="15">
    <location>
        <begin position="17"/>
        <end position="246"/>
    </location>
</feature>
<dbReference type="GO" id="GO:0044205">
    <property type="term" value="P:'de novo' UMP biosynthetic process"/>
    <property type="evidence" value="ECO:0007669"/>
    <property type="project" value="UniProtKB-UniPathway"/>
</dbReference>
<dbReference type="SUPFAM" id="SSF53271">
    <property type="entry name" value="PRTase-like"/>
    <property type="match status" value="1"/>
</dbReference>
<evidence type="ECO:0000256" key="8">
    <source>
        <dbReference type="ARBA" id="ARBA00022679"/>
    </source>
</evidence>
<dbReference type="InterPro" id="IPR004467">
    <property type="entry name" value="Or_phspho_trans_dom"/>
</dbReference>